<gene>
    <name evidence="1" type="ORF">FRX31_011345</name>
</gene>
<dbReference type="Proteomes" id="UP000554482">
    <property type="component" value="Unassembled WGS sequence"/>
</dbReference>
<evidence type="ECO:0000313" key="1">
    <source>
        <dbReference type="EMBL" id="KAF5199067.1"/>
    </source>
</evidence>
<evidence type="ECO:0000313" key="2">
    <source>
        <dbReference type="Proteomes" id="UP000554482"/>
    </source>
</evidence>
<comment type="caution">
    <text evidence="1">The sequence shown here is derived from an EMBL/GenBank/DDBJ whole genome shotgun (WGS) entry which is preliminary data.</text>
</comment>
<proteinExistence type="predicted"/>
<dbReference type="EMBL" id="JABWDY010012486">
    <property type="protein sequence ID" value="KAF5199067.1"/>
    <property type="molecule type" value="Genomic_DNA"/>
</dbReference>
<dbReference type="AlphaFoldDB" id="A0A7J6WQ33"/>
<protein>
    <submittedName>
        <fullName evidence="1">Uncharacterized protein</fullName>
    </submittedName>
</protein>
<organism evidence="1 2">
    <name type="scientific">Thalictrum thalictroides</name>
    <name type="common">Rue-anemone</name>
    <name type="synonym">Anemone thalictroides</name>
    <dbReference type="NCBI Taxonomy" id="46969"/>
    <lineage>
        <taxon>Eukaryota</taxon>
        <taxon>Viridiplantae</taxon>
        <taxon>Streptophyta</taxon>
        <taxon>Embryophyta</taxon>
        <taxon>Tracheophyta</taxon>
        <taxon>Spermatophyta</taxon>
        <taxon>Magnoliopsida</taxon>
        <taxon>Ranunculales</taxon>
        <taxon>Ranunculaceae</taxon>
        <taxon>Thalictroideae</taxon>
        <taxon>Thalictrum</taxon>
    </lineage>
</organism>
<name>A0A7J6WQ33_THATH</name>
<sequence length="128" mass="14592">MENYVDEASYNADVEFWRVRITSAVQRSLCEGHFEAFQDFHDGVEDLCHALTGAIKRIRDQMAVFFPPPPFRMKKMNWIQFASWSEYGHGDGVEEECSTWGYYGSQCVKICPDCKASSVFSPSNETAA</sequence>
<accession>A0A7J6WQ33</accession>
<reference evidence="1 2" key="1">
    <citation type="submission" date="2020-06" db="EMBL/GenBank/DDBJ databases">
        <title>Transcriptomic and genomic resources for Thalictrum thalictroides and T. hernandezii: Facilitating candidate gene discovery in an emerging model plant lineage.</title>
        <authorList>
            <person name="Arias T."/>
            <person name="Riano-Pachon D.M."/>
            <person name="Di Stilio V.S."/>
        </authorList>
    </citation>
    <scope>NUCLEOTIDE SEQUENCE [LARGE SCALE GENOMIC DNA]</scope>
    <source>
        <strain evidence="2">cv. WT478/WT964</strain>
        <tissue evidence="1">Leaves</tissue>
    </source>
</reference>
<keyword evidence="2" id="KW-1185">Reference proteome</keyword>